<evidence type="ECO:0000256" key="2">
    <source>
        <dbReference type="ARBA" id="ARBA00022448"/>
    </source>
</evidence>
<evidence type="ECO:0000259" key="7">
    <source>
        <dbReference type="PROSITE" id="PS50850"/>
    </source>
</evidence>
<evidence type="ECO:0000256" key="3">
    <source>
        <dbReference type="ARBA" id="ARBA00022475"/>
    </source>
</evidence>
<keyword evidence="3" id="KW-1003">Cell membrane</keyword>
<dbReference type="AlphaFoldDB" id="A0A4S8C409"/>
<keyword evidence="6" id="KW-0472">Membrane</keyword>
<organism evidence="8 9">
    <name type="scientific">Klebsiella pneumoniae subsp. pneumoniae</name>
    <dbReference type="NCBI Taxonomy" id="72407"/>
    <lineage>
        <taxon>Bacteria</taxon>
        <taxon>Pseudomonadati</taxon>
        <taxon>Pseudomonadota</taxon>
        <taxon>Gammaproteobacteria</taxon>
        <taxon>Enterobacterales</taxon>
        <taxon>Enterobacteriaceae</taxon>
        <taxon>Klebsiella/Raoultella group</taxon>
        <taxon>Klebsiella</taxon>
        <taxon>Klebsiella pneumoniae complex</taxon>
    </lineage>
</organism>
<evidence type="ECO:0000313" key="9">
    <source>
        <dbReference type="Proteomes" id="UP000304895"/>
    </source>
</evidence>
<evidence type="ECO:0000256" key="6">
    <source>
        <dbReference type="ARBA" id="ARBA00023136"/>
    </source>
</evidence>
<dbReference type="PROSITE" id="PS50850">
    <property type="entry name" value="MFS"/>
    <property type="match status" value="1"/>
</dbReference>
<dbReference type="GO" id="GO:0071916">
    <property type="term" value="F:dipeptide transmembrane transporter activity"/>
    <property type="evidence" value="ECO:0007669"/>
    <property type="project" value="TreeGrafter"/>
</dbReference>
<accession>A0A4S8C409</accession>
<evidence type="ECO:0000256" key="1">
    <source>
        <dbReference type="ARBA" id="ARBA00004651"/>
    </source>
</evidence>
<dbReference type="Pfam" id="PF07690">
    <property type="entry name" value="MFS_1"/>
    <property type="match status" value="1"/>
</dbReference>
<keyword evidence="4" id="KW-0812">Transmembrane</keyword>
<protein>
    <submittedName>
        <fullName evidence="8">MFS transporter</fullName>
    </submittedName>
</protein>
<dbReference type="PANTHER" id="PTHR23535">
    <property type="entry name" value="SUGAR EFFLUX TRANSPORTER A-RELATED"/>
    <property type="match status" value="1"/>
</dbReference>
<evidence type="ECO:0000313" key="8">
    <source>
        <dbReference type="EMBL" id="THI23487.1"/>
    </source>
</evidence>
<dbReference type="GO" id="GO:0005886">
    <property type="term" value="C:plasma membrane"/>
    <property type="evidence" value="ECO:0007669"/>
    <property type="project" value="UniProtKB-SubCell"/>
</dbReference>
<dbReference type="PANTHER" id="PTHR23535:SF1">
    <property type="entry name" value="MFS FAMILY TRANSPORT PROTEIN"/>
    <property type="match status" value="1"/>
</dbReference>
<dbReference type="RefSeq" id="WP_071557786.1">
    <property type="nucleotide sequence ID" value="NZ_CP009876.1"/>
</dbReference>
<keyword evidence="2" id="KW-0813">Transport</keyword>
<dbReference type="InterPro" id="IPR011701">
    <property type="entry name" value="MFS"/>
</dbReference>
<feature type="domain" description="Major facilitator superfamily (MFS) profile" evidence="7">
    <location>
        <begin position="1"/>
        <end position="400"/>
    </location>
</feature>
<dbReference type="InterPro" id="IPR020846">
    <property type="entry name" value="MFS_dom"/>
</dbReference>
<dbReference type="SUPFAM" id="SSF103473">
    <property type="entry name" value="MFS general substrate transporter"/>
    <property type="match status" value="1"/>
</dbReference>
<proteinExistence type="predicted"/>
<evidence type="ECO:0000256" key="5">
    <source>
        <dbReference type="ARBA" id="ARBA00022989"/>
    </source>
</evidence>
<reference evidence="8 9" key="1">
    <citation type="submission" date="2019-04" db="EMBL/GenBank/DDBJ databases">
        <authorList>
            <person name="Fouts D."/>
            <person name="Sutton G."/>
            <person name="Singh I."/>
            <person name="Nguyen K."/>
        </authorList>
    </citation>
    <scope>NUCLEOTIDE SEQUENCE [LARGE SCALE GENOMIC DNA]</scope>
    <source>
        <strain evidence="8 9">55</strain>
    </source>
</reference>
<dbReference type="EMBL" id="SSUJ01000034">
    <property type="protein sequence ID" value="THI23487.1"/>
    <property type="molecule type" value="Genomic_DNA"/>
</dbReference>
<gene>
    <name evidence="8" type="ORF">E9161_26400</name>
</gene>
<keyword evidence="5" id="KW-1133">Transmembrane helix</keyword>
<sequence>MKKNLIHIIGGSGPTRPYYCLFLTSLILTVARGITLPFLVVFLHFQRGFGVDETGYIITAGIILGLFFSPLCGKIMELLNCKKCIILALLLFSASNIFMSELRSQYLIIFFYALLNLAYSLYSVVLKVVISDAEKINKSRLFSINYTMTNVGWVIGPLLGSLCSGLDGRIMFWISGVIGVLLASFFILYKVRLIEEKQLTKNAQYAPVETDHRNHSNNTLCLIILAGFIYSFCYGRFSSSITQVLTVIFDKETTYQIITSLMVTNALFVILLQIPLGSRVSKDNVVLSSFIGSCSLIIGVMLFAGSFGHLTMWVTGMIFFTLGEVLLNPVQYLMLDSLKTNTSKASLFSLQMLTGVGAAINPAATGWLVENISSGSIFMVIAFAAITGFFLVALALKDWRRYA</sequence>
<evidence type="ECO:0000256" key="4">
    <source>
        <dbReference type="ARBA" id="ARBA00022692"/>
    </source>
</evidence>
<dbReference type="InterPro" id="IPR036259">
    <property type="entry name" value="MFS_trans_sf"/>
</dbReference>
<dbReference type="Proteomes" id="UP000304895">
    <property type="component" value="Unassembled WGS sequence"/>
</dbReference>
<name>A0A4S8C409_KLEPN</name>
<comment type="subcellular location">
    <subcellularLocation>
        <location evidence="1">Cell membrane</location>
        <topology evidence="1">Multi-pass membrane protein</topology>
    </subcellularLocation>
</comment>
<dbReference type="Gene3D" id="1.20.1250.20">
    <property type="entry name" value="MFS general substrate transporter like domains"/>
    <property type="match status" value="2"/>
</dbReference>
<comment type="caution">
    <text evidence="8">The sequence shown here is derived from an EMBL/GenBank/DDBJ whole genome shotgun (WGS) entry which is preliminary data.</text>
</comment>